<dbReference type="EMBL" id="JAWDIQ010000002">
    <property type="protein sequence ID" value="MDY0409171.1"/>
    <property type="molecule type" value="Genomic_DNA"/>
</dbReference>
<dbReference type="PANTHER" id="PTHR41248">
    <property type="entry name" value="NORD PROTEIN"/>
    <property type="match status" value="1"/>
</dbReference>
<sequence length="119" mass="14041">MDATRPEIRKSGYKTDVYLRAVGTLYHTHLPAFHDYWNDIEDVSISRFATQLIALLEDLRLEEVIKHSRPGTGKDFTIRKHYLKHFFNTQLTTNITRSYALDELFCMIYLLLQSDSPRF</sequence>
<reference evidence="1 2" key="1">
    <citation type="submission" date="2023-10" db="EMBL/GenBank/DDBJ databases">
        <title>Virgibacillus soli CC-YMP-6 genome.</title>
        <authorList>
            <person name="Miliotis G."/>
            <person name="Sengupta P."/>
            <person name="Hameed A."/>
            <person name="Chuvochina M."/>
            <person name="Mcdonagh F."/>
            <person name="Simpson A.C."/>
            <person name="Singh N.K."/>
            <person name="Rekha P.D."/>
            <person name="Raman K."/>
            <person name="Hugenholtz P."/>
            <person name="Venkateswaran K."/>
        </authorList>
    </citation>
    <scope>NUCLEOTIDE SEQUENCE [LARGE SCALE GENOMIC DNA]</scope>
    <source>
        <strain evidence="1 2">CC-YMP-6</strain>
    </source>
</reference>
<keyword evidence="2" id="KW-1185">Reference proteome</keyword>
<organism evidence="1 2">
    <name type="scientific">Paracerasibacillus soli</name>
    <dbReference type="NCBI Taxonomy" id="480284"/>
    <lineage>
        <taxon>Bacteria</taxon>
        <taxon>Bacillati</taxon>
        <taxon>Bacillota</taxon>
        <taxon>Bacilli</taxon>
        <taxon>Bacillales</taxon>
        <taxon>Bacillaceae</taxon>
        <taxon>Paracerasibacillus</taxon>
    </lineage>
</organism>
<accession>A0ABU5CS61</accession>
<proteinExistence type="predicted"/>
<name>A0ABU5CS61_9BACI</name>
<evidence type="ECO:0000313" key="2">
    <source>
        <dbReference type="Proteomes" id="UP001275315"/>
    </source>
</evidence>
<evidence type="ECO:0000313" key="1">
    <source>
        <dbReference type="EMBL" id="MDY0409171.1"/>
    </source>
</evidence>
<gene>
    <name evidence="1" type="ORF">RWD45_12135</name>
</gene>
<dbReference type="PANTHER" id="PTHR41248:SF1">
    <property type="entry name" value="NORD PROTEIN"/>
    <property type="match status" value="1"/>
</dbReference>
<dbReference type="Proteomes" id="UP001275315">
    <property type="component" value="Unassembled WGS sequence"/>
</dbReference>
<comment type="caution">
    <text evidence="1">The sequence shown here is derived from an EMBL/GenBank/DDBJ whole genome shotgun (WGS) entry which is preliminary data.</text>
</comment>
<protein>
    <submittedName>
        <fullName evidence="1">Uncharacterized protein</fullName>
    </submittedName>
</protein>
<dbReference type="RefSeq" id="WP_320379981.1">
    <property type="nucleotide sequence ID" value="NZ_JAWDIQ010000002.1"/>
</dbReference>
<dbReference type="InterPro" id="IPR051928">
    <property type="entry name" value="NorD/CobT"/>
</dbReference>